<evidence type="ECO:0000256" key="1">
    <source>
        <dbReference type="SAM" id="MobiDB-lite"/>
    </source>
</evidence>
<gene>
    <name evidence="2" type="ORF">NCGR_LOCUS56244</name>
</gene>
<evidence type="ECO:0000313" key="3">
    <source>
        <dbReference type="Proteomes" id="UP000604825"/>
    </source>
</evidence>
<dbReference type="Proteomes" id="UP000604825">
    <property type="component" value="Unassembled WGS sequence"/>
</dbReference>
<proteinExistence type="predicted"/>
<feature type="region of interest" description="Disordered" evidence="1">
    <location>
        <begin position="34"/>
        <end position="65"/>
    </location>
</feature>
<dbReference type="EMBL" id="CAJGYO010000016">
    <property type="protein sequence ID" value="CAD6272975.1"/>
    <property type="molecule type" value="Genomic_DNA"/>
</dbReference>
<accession>A0A811RQT8</accession>
<organism evidence="2 3">
    <name type="scientific">Miscanthus lutarioriparius</name>
    <dbReference type="NCBI Taxonomy" id="422564"/>
    <lineage>
        <taxon>Eukaryota</taxon>
        <taxon>Viridiplantae</taxon>
        <taxon>Streptophyta</taxon>
        <taxon>Embryophyta</taxon>
        <taxon>Tracheophyta</taxon>
        <taxon>Spermatophyta</taxon>
        <taxon>Magnoliopsida</taxon>
        <taxon>Liliopsida</taxon>
        <taxon>Poales</taxon>
        <taxon>Poaceae</taxon>
        <taxon>PACMAD clade</taxon>
        <taxon>Panicoideae</taxon>
        <taxon>Andropogonodae</taxon>
        <taxon>Andropogoneae</taxon>
        <taxon>Saccharinae</taxon>
        <taxon>Miscanthus</taxon>
    </lineage>
</organism>
<evidence type="ECO:0000313" key="2">
    <source>
        <dbReference type="EMBL" id="CAD6272975.1"/>
    </source>
</evidence>
<comment type="caution">
    <text evidence="2">The sequence shown here is derived from an EMBL/GenBank/DDBJ whole genome shotgun (WGS) entry which is preliminary data.</text>
</comment>
<sequence length="82" mass="9027">MWRRGAPVVADGEVHVERVEKIVILNGIPWSPPPLPPTMVVTSTTRGGVIQPSPPPPAGQHGKERDINELAEEFIRRNRAAF</sequence>
<protein>
    <submittedName>
        <fullName evidence="2">Uncharacterized protein</fullName>
    </submittedName>
</protein>
<name>A0A811RQT8_9POAL</name>
<dbReference type="OrthoDB" id="695250at2759"/>
<dbReference type="AlphaFoldDB" id="A0A811RQT8"/>
<keyword evidence="3" id="KW-1185">Reference proteome</keyword>
<reference evidence="2" key="1">
    <citation type="submission" date="2020-10" db="EMBL/GenBank/DDBJ databases">
        <authorList>
            <person name="Han B."/>
            <person name="Lu T."/>
            <person name="Zhao Q."/>
            <person name="Huang X."/>
            <person name="Zhao Y."/>
        </authorList>
    </citation>
    <scope>NUCLEOTIDE SEQUENCE</scope>
</reference>